<protein>
    <submittedName>
        <fullName evidence="2">Uncharacterized protein</fullName>
    </submittedName>
</protein>
<feature type="transmembrane region" description="Helical" evidence="1">
    <location>
        <begin position="56"/>
        <end position="75"/>
    </location>
</feature>
<keyword evidence="1" id="KW-1133">Transmembrane helix</keyword>
<dbReference type="Proteomes" id="UP000011528">
    <property type="component" value="Unassembled WGS sequence"/>
</dbReference>
<comment type="caution">
    <text evidence="2">The sequence shown here is derived from an EMBL/GenBank/DDBJ whole genome shotgun (WGS) entry which is preliminary data.</text>
</comment>
<gene>
    <name evidence="2" type="ORF">C462_16180</name>
</gene>
<organism evidence="2 3">
    <name type="scientific">Halorubrum distributum JCM 13916</name>
    <dbReference type="NCBI Taxonomy" id="1230455"/>
    <lineage>
        <taxon>Archaea</taxon>
        <taxon>Methanobacteriati</taxon>
        <taxon>Methanobacteriota</taxon>
        <taxon>Stenosarchaea group</taxon>
        <taxon>Halobacteria</taxon>
        <taxon>Halobacteriales</taxon>
        <taxon>Haloferacaceae</taxon>
        <taxon>Halorubrum</taxon>
        <taxon>Halorubrum distributum group</taxon>
    </lineage>
</organism>
<dbReference type="RefSeq" id="WP_007997379.1">
    <property type="nucleotide sequence ID" value="NZ_AOJJ01000097.1"/>
</dbReference>
<reference evidence="2 3" key="1">
    <citation type="journal article" date="2014" name="PLoS Genet.">
        <title>Phylogenetically driven sequencing of extremely halophilic archaea reveals strategies for static and dynamic osmo-response.</title>
        <authorList>
            <person name="Becker E.A."/>
            <person name="Seitzer P.M."/>
            <person name="Tritt A."/>
            <person name="Larsen D."/>
            <person name="Krusor M."/>
            <person name="Yao A.I."/>
            <person name="Wu D."/>
            <person name="Madern D."/>
            <person name="Eisen J.A."/>
            <person name="Darling A.E."/>
            <person name="Facciotti M.T."/>
        </authorList>
    </citation>
    <scope>NUCLEOTIDE SEQUENCE [LARGE SCALE GENOMIC DNA]</scope>
    <source>
        <strain evidence="2 3">JCM 13916</strain>
    </source>
</reference>
<evidence type="ECO:0000313" key="2">
    <source>
        <dbReference type="EMBL" id="EMA66415.1"/>
    </source>
</evidence>
<dbReference type="EMBL" id="AOJJ01000097">
    <property type="protein sequence ID" value="EMA66415.1"/>
    <property type="molecule type" value="Genomic_DNA"/>
</dbReference>
<name>M0PC55_9EURY</name>
<keyword evidence="1" id="KW-0472">Membrane</keyword>
<accession>M0PC55</accession>
<sequence length="80" mass="8699">MIGQLVEDYKREYRESGGDFDNRIAGYGLIGLAILAVNAVVVTLGQDALGVSDSVVFLLIIIVGVSLPFIMWYPLRKVGL</sequence>
<evidence type="ECO:0000256" key="1">
    <source>
        <dbReference type="SAM" id="Phobius"/>
    </source>
</evidence>
<feature type="transmembrane region" description="Helical" evidence="1">
    <location>
        <begin position="24"/>
        <end position="44"/>
    </location>
</feature>
<evidence type="ECO:0000313" key="3">
    <source>
        <dbReference type="Proteomes" id="UP000011528"/>
    </source>
</evidence>
<keyword evidence="1" id="KW-0812">Transmembrane</keyword>
<dbReference type="AlphaFoldDB" id="M0PC55"/>
<proteinExistence type="predicted"/>